<keyword evidence="2" id="KW-1185">Reference proteome</keyword>
<protein>
    <submittedName>
        <fullName evidence="1">Uncharacterized protein</fullName>
    </submittedName>
</protein>
<dbReference type="AlphaFoldDB" id="A0AAE0N5T5"/>
<dbReference type="Proteomes" id="UP001287356">
    <property type="component" value="Unassembled WGS sequence"/>
</dbReference>
<accession>A0AAE0N5T5</accession>
<comment type="caution">
    <text evidence="1">The sequence shown here is derived from an EMBL/GenBank/DDBJ whole genome shotgun (WGS) entry which is preliminary data.</text>
</comment>
<reference evidence="1" key="2">
    <citation type="submission" date="2023-06" db="EMBL/GenBank/DDBJ databases">
        <authorList>
            <consortium name="Lawrence Berkeley National Laboratory"/>
            <person name="Haridas S."/>
            <person name="Hensen N."/>
            <person name="Bonometti L."/>
            <person name="Westerberg I."/>
            <person name="Brannstrom I.O."/>
            <person name="Guillou S."/>
            <person name="Cros-Aarteil S."/>
            <person name="Calhoun S."/>
            <person name="Kuo A."/>
            <person name="Mondo S."/>
            <person name="Pangilinan J."/>
            <person name="Riley R."/>
            <person name="Labutti K."/>
            <person name="Andreopoulos B."/>
            <person name="Lipzen A."/>
            <person name="Chen C."/>
            <person name="Yanf M."/>
            <person name="Daum C."/>
            <person name="Ng V."/>
            <person name="Clum A."/>
            <person name="Steindorff A."/>
            <person name="Ohm R."/>
            <person name="Martin F."/>
            <person name="Silar P."/>
            <person name="Natvig D."/>
            <person name="Lalanne C."/>
            <person name="Gautier V."/>
            <person name="Ament-Velasquez S.L."/>
            <person name="Kruys A."/>
            <person name="Hutchinson M.I."/>
            <person name="Powell A.J."/>
            <person name="Barry K."/>
            <person name="Miller A.N."/>
            <person name="Grigoriev I.V."/>
            <person name="Debuchy R."/>
            <person name="Gladieux P."/>
            <person name="Thoren M.H."/>
            <person name="Johannesson H."/>
        </authorList>
    </citation>
    <scope>NUCLEOTIDE SEQUENCE</scope>
    <source>
        <strain evidence="1">CBS 958.72</strain>
    </source>
</reference>
<organism evidence="1 2">
    <name type="scientific">Lasiosphaeria ovina</name>
    <dbReference type="NCBI Taxonomy" id="92902"/>
    <lineage>
        <taxon>Eukaryota</taxon>
        <taxon>Fungi</taxon>
        <taxon>Dikarya</taxon>
        <taxon>Ascomycota</taxon>
        <taxon>Pezizomycotina</taxon>
        <taxon>Sordariomycetes</taxon>
        <taxon>Sordariomycetidae</taxon>
        <taxon>Sordariales</taxon>
        <taxon>Lasiosphaeriaceae</taxon>
        <taxon>Lasiosphaeria</taxon>
    </lineage>
</organism>
<proteinExistence type="predicted"/>
<reference evidence="1" key="1">
    <citation type="journal article" date="2023" name="Mol. Phylogenet. Evol.">
        <title>Genome-scale phylogeny and comparative genomics of the fungal order Sordariales.</title>
        <authorList>
            <person name="Hensen N."/>
            <person name="Bonometti L."/>
            <person name="Westerberg I."/>
            <person name="Brannstrom I.O."/>
            <person name="Guillou S."/>
            <person name="Cros-Aarteil S."/>
            <person name="Calhoun S."/>
            <person name="Haridas S."/>
            <person name="Kuo A."/>
            <person name="Mondo S."/>
            <person name="Pangilinan J."/>
            <person name="Riley R."/>
            <person name="LaButti K."/>
            <person name="Andreopoulos B."/>
            <person name="Lipzen A."/>
            <person name="Chen C."/>
            <person name="Yan M."/>
            <person name="Daum C."/>
            <person name="Ng V."/>
            <person name="Clum A."/>
            <person name="Steindorff A."/>
            <person name="Ohm R.A."/>
            <person name="Martin F."/>
            <person name="Silar P."/>
            <person name="Natvig D.O."/>
            <person name="Lalanne C."/>
            <person name="Gautier V."/>
            <person name="Ament-Velasquez S.L."/>
            <person name="Kruys A."/>
            <person name="Hutchinson M.I."/>
            <person name="Powell A.J."/>
            <person name="Barry K."/>
            <person name="Miller A.N."/>
            <person name="Grigoriev I.V."/>
            <person name="Debuchy R."/>
            <person name="Gladieux P."/>
            <person name="Hiltunen Thoren M."/>
            <person name="Johannesson H."/>
        </authorList>
    </citation>
    <scope>NUCLEOTIDE SEQUENCE</scope>
    <source>
        <strain evidence="1">CBS 958.72</strain>
    </source>
</reference>
<dbReference type="EMBL" id="JAULSN010000005">
    <property type="protein sequence ID" value="KAK3371248.1"/>
    <property type="molecule type" value="Genomic_DNA"/>
</dbReference>
<evidence type="ECO:0000313" key="1">
    <source>
        <dbReference type="EMBL" id="KAK3371248.1"/>
    </source>
</evidence>
<gene>
    <name evidence="1" type="ORF">B0T24DRAFT_310544</name>
</gene>
<evidence type="ECO:0000313" key="2">
    <source>
        <dbReference type="Proteomes" id="UP001287356"/>
    </source>
</evidence>
<sequence>MPEISILADGIEIFHVDTHPLPPPEPSLTRACLLYMHLHYPTYIPSQQAIKCAEKLKAVLLQPLPTDAASKNRILGVIASCQRNLLGADTVEAVAYAVGGPVAIVALEVVAPGHRAELLKTLRELDSTESKGLFQALAEVQPDNTFTAYINKEITEAAVNKTKVPPNGTTFSTITLSTQFRKRKRGEVRVPRVTRGSVPLDTSLYDGYMKVRKAITTNPGVVILPDSYRAMGTRSKVFGALIRPHIPVVETETHLPLRMQVVEGIYPDQRDQYIRIVLYVYGREQSIHDLVSRPYEQAPLWIFDDAQISSEAIRMEAAKFLEGQDEIYKITVYTQRNLGIFEKIFHDNTLIS</sequence>
<name>A0AAE0N5T5_9PEZI</name>